<protein>
    <submittedName>
        <fullName evidence="2">Uncharacterized protein</fullName>
    </submittedName>
</protein>
<keyword evidence="1" id="KW-0812">Transmembrane</keyword>
<keyword evidence="1" id="KW-0472">Membrane</keyword>
<comment type="caution">
    <text evidence="2">The sequence shown here is derived from an EMBL/GenBank/DDBJ whole genome shotgun (WGS) entry which is preliminary data.</text>
</comment>
<sequence>MNSAFFKKNWYFFTPAVIVVVPALMMAYSTVNYGYPISESLNSVMHYGSTGTRYAMGFSERNFKMVRPGMDGRAVFNLLRVPMEGNSPGAEVTKWRYSLPASGVKYYHERSVVMAMDKNGIQRVKETISHFHPVN</sequence>
<accession>A0A7W8DLH2</accession>
<organism evidence="2 3">
    <name type="scientific">Prosthecobacter vanneervenii</name>
    <dbReference type="NCBI Taxonomy" id="48466"/>
    <lineage>
        <taxon>Bacteria</taxon>
        <taxon>Pseudomonadati</taxon>
        <taxon>Verrucomicrobiota</taxon>
        <taxon>Verrucomicrobiia</taxon>
        <taxon>Verrucomicrobiales</taxon>
        <taxon>Verrucomicrobiaceae</taxon>
        <taxon>Prosthecobacter</taxon>
    </lineage>
</organism>
<evidence type="ECO:0000313" key="2">
    <source>
        <dbReference type="EMBL" id="MBB5034308.1"/>
    </source>
</evidence>
<name>A0A7W8DLH2_9BACT</name>
<evidence type="ECO:0000313" key="3">
    <source>
        <dbReference type="Proteomes" id="UP000590740"/>
    </source>
</evidence>
<dbReference type="RefSeq" id="WP_184341988.1">
    <property type="nucleotide sequence ID" value="NZ_JACHIG010000009.1"/>
</dbReference>
<dbReference type="AlphaFoldDB" id="A0A7W8DLH2"/>
<proteinExistence type="predicted"/>
<keyword evidence="1" id="KW-1133">Transmembrane helix</keyword>
<gene>
    <name evidence="2" type="ORF">HNQ65_003902</name>
</gene>
<reference evidence="2 3" key="1">
    <citation type="submission" date="2020-08" db="EMBL/GenBank/DDBJ databases">
        <title>Genomic Encyclopedia of Type Strains, Phase IV (KMG-IV): sequencing the most valuable type-strain genomes for metagenomic binning, comparative biology and taxonomic classification.</title>
        <authorList>
            <person name="Goeker M."/>
        </authorList>
    </citation>
    <scope>NUCLEOTIDE SEQUENCE [LARGE SCALE GENOMIC DNA]</scope>
    <source>
        <strain evidence="2 3">DSM 12252</strain>
    </source>
</reference>
<feature type="transmembrane region" description="Helical" evidence="1">
    <location>
        <begin position="12"/>
        <end position="35"/>
    </location>
</feature>
<dbReference type="EMBL" id="JACHIG010000009">
    <property type="protein sequence ID" value="MBB5034308.1"/>
    <property type="molecule type" value="Genomic_DNA"/>
</dbReference>
<dbReference type="Proteomes" id="UP000590740">
    <property type="component" value="Unassembled WGS sequence"/>
</dbReference>
<keyword evidence="3" id="KW-1185">Reference proteome</keyword>
<evidence type="ECO:0000256" key="1">
    <source>
        <dbReference type="SAM" id="Phobius"/>
    </source>
</evidence>